<dbReference type="Pfam" id="PF00583">
    <property type="entry name" value="Acetyltransf_1"/>
    <property type="match status" value="1"/>
</dbReference>
<dbReference type="InterPro" id="IPR000182">
    <property type="entry name" value="GNAT_dom"/>
</dbReference>
<accession>A0A495FP81</accession>
<dbReference type="InterPro" id="IPR016181">
    <property type="entry name" value="Acyl_CoA_acyltransferase"/>
</dbReference>
<dbReference type="SUPFAM" id="SSF55729">
    <property type="entry name" value="Acyl-CoA N-acyltransferases (Nat)"/>
    <property type="match status" value="1"/>
</dbReference>
<reference evidence="2 3" key="1">
    <citation type="submission" date="2018-10" db="EMBL/GenBank/DDBJ databases">
        <title>Genomic Encyclopedia of Type Strains, Phase IV (KMG-IV): sequencing the most valuable type-strain genomes for metagenomic binning, comparative biology and taxonomic classification.</title>
        <authorList>
            <person name="Goeker M."/>
        </authorList>
    </citation>
    <scope>NUCLEOTIDE SEQUENCE [LARGE SCALE GENOMIC DNA]</scope>
    <source>
        <strain evidence="2 3">DSM 25586</strain>
    </source>
</reference>
<protein>
    <submittedName>
        <fullName evidence="2">RimJ/RimL family protein N-acetyltransferase</fullName>
    </submittedName>
</protein>
<dbReference type="PROSITE" id="PS51186">
    <property type="entry name" value="GNAT"/>
    <property type="match status" value="1"/>
</dbReference>
<dbReference type="AlphaFoldDB" id="A0A495FP81"/>
<dbReference type="RefSeq" id="WP_120950258.1">
    <property type="nucleotide sequence ID" value="NZ_RBIR01000001.1"/>
</dbReference>
<name>A0A495FP81_9MICC</name>
<comment type="caution">
    <text evidence="2">The sequence shown here is derived from an EMBL/GenBank/DDBJ whole genome shotgun (WGS) entry which is preliminary data.</text>
</comment>
<gene>
    <name evidence="2" type="ORF">C8D78_0486</name>
</gene>
<sequence length="164" mass="18486">MLLRPTSAADINVFLGWVHDEEAMVMWTGPTFSWPLTRFQLELYLTNSLRQYWTGIDGTTGAVLGHGTLLFDDEARVCRLGSIIVDPDRRGEGLGRKLVELLRAKAFGTPTVTELTLGVIAQNNPARSLYESLGFRGTEVVRLTPMRDQMWEVISMRQCRENQA</sequence>
<organism evidence="2 3">
    <name type="scientific">Arthrobacter oryzae</name>
    <dbReference type="NCBI Taxonomy" id="409290"/>
    <lineage>
        <taxon>Bacteria</taxon>
        <taxon>Bacillati</taxon>
        <taxon>Actinomycetota</taxon>
        <taxon>Actinomycetes</taxon>
        <taxon>Micrococcales</taxon>
        <taxon>Micrococcaceae</taxon>
        <taxon>Arthrobacter</taxon>
    </lineage>
</organism>
<proteinExistence type="predicted"/>
<dbReference type="GO" id="GO:0016747">
    <property type="term" value="F:acyltransferase activity, transferring groups other than amino-acyl groups"/>
    <property type="evidence" value="ECO:0007669"/>
    <property type="project" value="InterPro"/>
</dbReference>
<evidence type="ECO:0000313" key="3">
    <source>
        <dbReference type="Proteomes" id="UP000276055"/>
    </source>
</evidence>
<dbReference type="Gene3D" id="3.40.630.30">
    <property type="match status" value="1"/>
</dbReference>
<dbReference type="Proteomes" id="UP000276055">
    <property type="component" value="Unassembled WGS sequence"/>
</dbReference>
<dbReference type="PANTHER" id="PTHR43415">
    <property type="entry name" value="SPERMIDINE N(1)-ACETYLTRANSFERASE"/>
    <property type="match status" value="1"/>
</dbReference>
<dbReference type="OrthoDB" id="9814648at2"/>
<dbReference type="EMBL" id="RBIR01000001">
    <property type="protein sequence ID" value="RKR30166.1"/>
    <property type="molecule type" value="Genomic_DNA"/>
</dbReference>
<dbReference type="CDD" id="cd04301">
    <property type="entry name" value="NAT_SF"/>
    <property type="match status" value="1"/>
</dbReference>
<evidence type="ECO:0000259" key="1">
    <source>
        <dbReference type="PROSITE" id="PS51186"/>
    </source>
</evidence>
<keyword evidence="2" id="KW-0808">Transferase</keyword>
<evidence type="ECO:0000313" key="2">
    <source>
        <dbReference type="EMBL" id="RKR30166.1"/>
    </source>
</evidence>
<feature type="domain" description="N-acetyltransferase" evidence="1">
    <location>
        <begin position="11"/>
        <end position="157"/>
    </location>
</feature>
<dbReference type="PANTHER" id="PTHR43415:SF3">
    <property type="entry name" value="GNAT-FAMILY ACETYLTRANSFERASE"/>
    <property type="match status" value="1"/>
</dbReference>